<dbReference type="EMBL" id="LCBN01000039">
    <property type="protein sequence ID" value="KKS12843.1"/>
    <property type="molecule type" value="Genomic_DNA"/>
</dbReference>
<name>A0A0G0ZIL9_9BACT</name>
<evidence type="ECO:0000256" key="1">
    <source>
        <dbReference type="SAM" id="MobiDB-lite"/>
    </source>
</evidence>
<proteinExistence type="predicted"/>
<accession>A0A0G0ZIL9</accession>
<reference evidence="2 3" key="1">
    <citation type="journal article" date="2015" name="Nature">
        <title>rRNA introns, odd ribosomes, and small enigmatic genomes across a large radiation of phyla.</title>
        <authorList>
            <person name="Brown C.T."/>
            <person name="Hug L.A."/>
            <person name="Thomas B.C."/>
            <person name="Sharon I."/>
            <person name="Castelle C.J."/>
            <person name="Singh A."/>
            <person name="Wilkins M.J."/>
            <person name="Williams K.H."/>
            <person name="Banfield J.F."/>
        </authorList>
    </citation>
    <scope>NUCLEOTIDE SEQUENCE [LARGE SCALE GENOMIC DNA]</scope>
</reference>
<dbReference type="AlphaFoldDB" id="A0A0G0ZIL9"/>
<evidence type="ECO:0000313" key="2">
    <source>
        <dbReference type="EMBL" id="KKS12843.1"/>
    </source>
</evidence>
<organism evidence="2 3">
    <name type="scientific">Candidatus Daviesbacteria bacterium GW2011_GWB1_41_5</name>
    <dbReference type="NCBI Taxonomy" id="1618429"/>
    <lineage>
        <taxon>Bacteria</taxon>
        <taxon>Candidatus Daviesiibacteriota</taxon>
    </lineage>
</organism>
<evidence type="ECO:0000313" key="3">
    <source>
        <dbReference type="Proteomes" id="UP000034753"/>
    </source>
</evidence>
<sequence>MTEETGSVSATLTKLTETSRQNQPVWQTIDAQVVKSKLTRTSRFSPECELTIEGAKYTVEKVTNNEKGDIGRIYQLLVANFKPEEVEPEEVLIERIDRNPIPEVAYKHQAFAIKNAQGEMVTAFVGVHLDLRDEQGHPTGETMLAIGYVATNGDKRFNDLAREIYNSALIDAALEAESWGKKLVLAEGECTNDSEPFWNAVDLNRIYIETGEKDLTEIPYNQPPHAFNPETGEVPEGAGAVPEHLMVQTFGPIALSKERLIQSVSVSYRELYFKSRNNFRNDDAYQKHERAVHQEETMIKGFLDAPGQLIFLGRANRKKVQEEGFTVHGQEDATL</sequence>
<gene>
    <name evidence="2" type="ORF">UU67_C0039G0004</name>
</gene>
<feature type="region of interest" description="Disordered" evidence="1">
    <location>
        <begin position="1"/>
        <end position="21"/>
    </location>
</feature>
<dbReference type="Proteomes" id="UP000034753">
    <property type="component" value="Unassembled WGS sequence"/>
</dbReference>
<protein>
    <submittedName>
        <fullName evidence="2">Uncharacterized protein</fullName>
    </submittedName>
</protein>
<comment type="caution">
    <text evidence="2">The sequence shown here is derived from an EMBL/GenBank/DDBJ whole genome shotgun (WGS) entry which is preliminary data.</text>
</comment>